<dbReference type="PANTHER" id="PTHR22550:SF16">
    <property type="entry name" value="SPORE GERMINATION PROTEIN"/>
    <property type="match status" value="1"/>
</dbReference>
<evidence type="ECO:0000256" key="3">
    <source>
        <dbReference type="SAM" id="MobiDB-lite"/>
    </source>
</evidence>
<evidence type="ECO:0000313" key="5">
    <source>
        <dbReference type="EMBL" id="BBI34124.1"/>
    </source>
</evidence>
<dbReference type="Proteomes" id="UP000289856">
    <property type="component" value="Chromosome"/>
</dbReference>
<keyword evidence="4" id="KW-1133">Transmembrane helix</keyword>
<feature type="region of interest" description="Disordered" evidence="3">
    <location>
        <begin position="500"/>
        <end position="519"/>
    </location>
</feature>
<keyword evidence="6" id="KW-1185">Reference proteome</keyword>
<protein>
    <submittedName>
        <fullName evidence="5">Spore germination protein</fullName>
    </submittedName>
</protein>
<dbReference type="PANTHER" id="PTHR22550">
    <property type="entry name" value="SPORE GERMINATION PROTEIN"/>
    <property type="match status" value="1"/>
</dbReference>
<accession>A0A3T1D7S4</accession>
<dbReference type="KEGG" id="cohn:KCTCHS21_35230"/>
<evidence type="ECO:0000256" key="4">
    <source>
        <dbReference type="SAM" id="Phobius"/>
    </source>
</evidence>
<dbReference type="GO" id="GO:0016020">
    <property type="term" value="C:membrane"/>
    <property type="evidence" value="ECO:0007669"/>
    <property type="project" value="InterPro"/>
</dbReference>
<feature type="compositionally biased region" description="Basic and acidic residues" evidence="3">
    <location>
        <begin position="508"/>
        <end position="519"/>
    </location>
</feature>
<feature type="transmembrane region" description="Helical" evidence="4">
    <location>
        <begin position="433"/>
        <end position="462"/>
    </location>
</feature>
<organism evidence="5 6">
    <name type="scientific">Cohnella abietis</name>
    <dbReference type="NCBI Taxonomy" id="2507935"/>
    <lineage>
        <taxon>Bacteria</taxon>
        <taxon>Bacillati</taxon>
        <taxon>Bacillota</taxon>
        <taxon>Bacilli</taxon>
        <taxon>Bacillales</taxon>
        <taxon>Paenibacillaceae</taxon>
        <taxon>Cohnella</taxon>
    </lineage>
</organism>
<evidence type="ECO:0000256" key="2">
    <source>
        <dbReference type="ARBA" id="ARBA00023136"/>
    </source>
</evidence>
<gene>
    <name evidence="5" type="ORF">KCTCHS21_35230</name>
</gene>
<evidence type="ECO:0000256" key="1">
    <source>
        <dbReference type="ARBA" id="ARBA00005278"/>
    </source>
</evidence>
<dbReference type="InterPro" id="IPR004995">
    <property type="entry name" value="Spore_Ger"/>
</dbReference>
<feature type="transmembrane region" description="Helical" evidence="4">
    <location>
        <begin position="377"/>
        <end position="396"/>
    </location>
</feature>
<sequence>MVFYRKFLRRNQYSNPPKSAQTNGRKEPTADKKLDSQLSTNLAEMHKLFQLTPDLIVRHLRIHVKGEEAVLVYLDGLTDKSTINNDIITPLMNEVSTYPANIPFIVNVGDIRKGTQWSQVETAILGGDTVILIDGRAEAFILDTKGWPQRTIEDPQIETSLKGAHQGFLETGTQNIALIRRYIPDRELKIKQLSIGTRGKTKVWILYLADVAHPEVLKELETRLTSINVDSIINTGELVEYIEDNPYSPFPQFILTERPDSTVSQLLQGRFAVVVDGSPSVLVAPTTFISFFQSIDDYSTRWMIASFIRLLRFLAFSIALLLPAIYIALISFNYEVLPIQLLLSIAESRTLVPFPPLLEAMLMEITLEMMRESGIRLPAPVGQTVGIVGGIIIGQTAVQAGIVSNIMVIVVASTAIASFIIPNYDMGTAIRLLRFPMMIIAFMFGIVGIVIGIMILLAHLVALESLGTPYGSPLAPFRWADMKDAFVRLPIWSMVNRPKSSRAIQPRRAGDNRGNGDKP</sequence>
<dbReference type="PIRSF" id="PIRSF005690">
    <property type="entry name" value="GerBA"/>
    <property type="match status" value="1"/>
</dbReference>
<reference evidence="5 6" key="1">
    <citation type="submission" date="2019-01" db="EMBL/GenBank/DDBJ databases">
        <title>Complete genome sequence of Cohnella hallensis HS21 isolated from Korean fir (Abies koreana) rhizospheric soil.</title>
        <authorList>
            <person name="Jiang L."/>
            <person name="Kang S.W."/>
            <person name="Kim S."/>
            <person name="Jung J."/>
            <person name="Kim C.Y."/>
            <person name="Kim D.H."/>
            <person name="Kim S.W."/>
            <person name="Lee J."/>
        </authorList>
    </citation>
    <scope>NUCLEOTIDE SEQUENCE [LARGE SCALE GENOMIC DNA]</scope>
    <source>
        <strain evidence="5 6">HS21</strain>
    </source>
</reference>
<dbReference type="Pfam" id="PF03323">
    <property type="entry name" value="GerA"/>
    <property type="match status" value="1"/>
</dbReference>
<keyword evidence="4" id="KW-0812">Transmembrane</keyword>
<evidence type="ECO:0000313" key="6">
    <source>
        <dbReference type="Proteomes" id="UP000289856"/>
    </source>
</evidence>
<dbReference type="EMBL" id="AP019400">
    <property type="protein sequence ID" value="BBI34124.1"/>
    <property type="molecule type" value="Genomic_DNA"/>
</dbReference>
<dbReference type="RefSeq" id="WP_130610957.1">
    <property type="nucleotide sequence ID" value="NZ_AP019400.1"/>
</dbReference>
<keyword evidence="2 4" id="KW-0472">Membrane</keyword>
<name>A0A3T1D7S4_9BACL</name>
<dbReference type="InterPro" id="IPR050768">
    <property type="entry name" value="UPF0353/GerABKA_families"/>
</dbReference>
<dbReference type="AlphaFoldDB" id="A0A3T1D7S4"/>
<feature type="transmembrane region" description="Helical" evidence="4">
    <location>
        <begin position="310"/>
        <end position="332"/>
    </location>
</feature>
<dbReference type="GO" id="GO:0009847">
    <property type="term" value="P:spore germination"/>
    <property type="evidence" value="ECO:0007669"/>
    <property type="project" value="InterPro"/>
</dbReference>
<feature type="transmembrane region" description="Helical" evidence="4">
    <location>
        <begin position="402"/>
        <end position="421"/>
    </location>
</feature>
<proteinExistence type="inferred from homology"/>
<comment type="similarity">
    <text evidence="1">Belongs to the GerABKA family.</text>
</comment>
<dbReference type="OrthoDB" id="1726708at2"/>